<comment type="caution">
    <text evidence="4">The sequence shown here is derived from an EMBL/GenBank/DDBJ whole genome shotgun (WGS) entry which is preliminary data.</text>
</comment>
<organism evidence="4 5">
    <name type="scientific">Inhella proteolytica</name>
    <dbReference type="NCBI Taxonomy" id="2795029"/>
    <lineage>
        <taxon>Bacteria</taxon>
        <taxon>Pseudomonadati</taxon>
        <taxon>Pseudomonadota</taxon>
        <taxon>Betaproteobacteria</taxon>
        <taxon>Burkholderiales</taxon>
        <taxon>Sphaerotilaceae</taxon>
        <taxon>Inhella</taxon>
    </lineage>
</organism>
<dbReference type="InterPro" id="IPR000873">
    <property type="entry name" value="AMP-dep_synth/lig_dom"/>
</dbReference>
<dbReference type="InterPro" id="IPR045851">
    <property type="entry name" value="AMP-bd_C_sf"/>
</dbReference>
<dbReference type="SUPFAM" id="SSF56801">
    <property type="entry name" value="Acetyl-CoA synthetase-like"/>
    <property type="match status" value="1"/>
</dbReference>
<dbReference type="InterPro" id="IPR050237">
    <property type="entry name" value="ATP-dep_AMP-bd_enzyme"/>
</dbReference>
<dbReference type="RefSeq" id="WP_198111206.1">
    <property type="nucleotide sequence ID" value="NZ_JAEDAK010000006.1"/>
</dbReference>
<evidence type="ECO:0000259" key="2">
    <source>
        <dbReference type="Pfam" id="PF00501"/>
    </source>
</evidence>
<protein>
    <submittedName>
        <fullName evidence="4">Acyl-CoA synthetase</fullName>
    </submittedName>
</protein>
<sequence length="569" mass="61591">MWRELALGLAGPLSPMRQAQPVGFRAGQAVTQREWRAEVAGWAAHFAAQPGADVALYFEDSLRAAAALFGAWHAGKTVWWPGDALPATAERLAAQGTHFAGDWPGGACARVAPQPEPEPEPEWQPLDAQAPALVVFTSGSTGEPVAITKRLHQLFDEVRALETCFGSRLEGARVVGTVSHQHIYGLLFRLLWPLAAGRPLVAERQAYLEDLTRLDARLALVASPAHLKRLDLPDLAGLPVRLAAVFSSGGPLPDDALAPCAEGLGQTPIEVYGSSETGGVAWRQRAPGADAQHPWRALPGVDWRIEDEQLALRSPQLGSLDWFLAADRVRAEGPGFVLLGRADRIVKIEEKRVSLAAIEQALLALGGVQELRLPLLPGRRQELGVVLVPTAEAWEAIETQGRAAWLAPRKRALEPLLEATVRPRRWRLVSELPVNAQGKTTQAALAALFDPMRPSARLLQREAQRACWAIEVEARHPGFDGHFPGHPVLPGVVQLDWAERFGREAFAHLQPAFAGLDQLKFQQVIPPGACVELELQCDEAGCVLRFVLRSARGPHASGKLRFAAAGEGA</sequence>
<feature type="domain" description="ApeI dehydratase-like" evidence="3">
    <location>
        <begin position="461"/>
        <end position="559"/>
    </location>
</feature>
<dbReference type="GO" id="GO:0016874">
    <property type="term" value="F:ligase activity"/>
    <property type="evidence" value="ECO:0007669"/>
    <property type="project" value="UniProtKB-KW"/>
</dbReference>
<dbReference type="InterPro" id="IPR054545">
    <property type="entry name" value="ApeI-like"/>
</dbReference>
<dbReference type="PANTHER" id="PTHR43767:SF8">
    <property type="entry name" value="LONG-CHAIN-FATTY-ACID--COA LIGASE"/>
    <property type="match status" value="1"/>
</dbReference>
<feature type="domain" description="AMP-dependent synthetase/ligase" evidence="2">
    <location>
        <begin position="120"/>
        <end position="309"/>
    </location>
</feature>
<evidence type="ECO:0000313" key="4">
    <source>
        <dbReference type="EMBL" id="MBH9577440.1"/>
    </source>
</evidence>
<dbReference type="InterPro" id="IPR042099">
    <property type="entry name" value="ANL_N_sf"/>
</dbReference>
<dbReference type="AlphaFoldDB" id="A0A931J7A5"/>
<proteinExistence type="predicted"/>
<dbReference type="SUPFAM" id="SSF54637">
    <property type="entry name" value="Thioesterase/thiol ester dehydrase-isomerase"/>
    <property type="match status" value="1"/>
</dbReference>
<accession>A0A931J7A5</accession>
<dbReference type="EMBL" id="JAEDAK010000006">
    <property type="protein sequence ID" value="MBH9577440.1"/>
    <property type="molecule type" value="Genomic_DNA"/>
</dbReference>
<keyword evidence="5" id="KW-1185">Reference proteome</keyword>
<dbReference type="Gene3D" id="3.40.50.12780">
    <property type="entry name" value="N-terminal domain of ligase-like"/>
    <property type="match status" value="1"/>
</dbReference>
<dbReference type="InterPro" id="IPR029069">
    <property type="entry name" value="HotDog_dom_sf"/>
</dbReference>
<name>A0A931J7A5_9BURK</name>
<evidence type="ECO:0000259" key="3">
    <source>
        <dbReference type="Pfam" id="PF22818"/>
    </source>
</evidence>
<keyword evidence="1" id="KW-0436">Ligase</keyword>
<dbReference type="Pfam" id="PF00501">
    <property type="entry name" value="AMP-binding"/>
    <property type="match status" value="1"/>
</dbReference>
<evidence type="ECO:0000256" key="1">
    <source>
        <dbReference type="ARBA" id="ARBA00022598"/>
    </source>
</evidence>
<dbReference type="PANTHER" id="PTHR43767">
    <property type="entry name" value="LONG-CHAIN-FATTY-ACID--COA LIGASE"/>
    <property type="match status" value="1"/>
</dbReference>
<evidence type="ECO:0000313" key="5">
    <source>
        <dbReference type="Proteomes" id="UP000613266"/>
    </source>
</evidence>
<dbReference type="Proteomes" id="UP000613266">
    <property type="component" value="Unassembled WGS sequence"/>
</dbReference>
<gene>
    <name evidence="4" type="ORF">I7X39_11060</name>
</gene>
<dbReference type="Gene3D" id="3.10.129.10">
    <property type="entry name" value="Hotdog Thioesterase"/>
    <property type="match status" value="1"/>
</dbReference>
<reference evidence="4" key="1">
    <citation type="submission" date="2020-12" db="EMBL/GenBank/DDBJ databases">
        <title>The genome sequence of Inhella sp. 1Y17.</title>
        <authorList>
            <person name="Liu Y."/>
        </authorList>
    </citation>
    <scope>NUCLEOTIDE SEQUENCE</scope>
    <source>
        <strain evidence="4">1Y17</strain>
    </source>
</reference>
<dbReference type="Gene3D" id="3.30.300.30">
    <property type="match status" value="1"/>
</dbReference>
<dbReference type="Pfam" id="PF22818">
    <property type="entry name" value="ApeI-like"/>
    <property type="match status" value="1"/>
</dbReference>